<evidence type="ECO:0000256" key="2">
    <source>
        <dbReference type="SAM" id="SignalP"/>
    </source>
</evidence>
<keyword evidence="2" id="KW-0732">Signal</keyword>
<dbReference type="AlphaFoldDB" id="A0A1W6GWJ3"/>
<feature type="chain" id="PRO_5012890644" evidence="2">
    <location>
        <begin position="18"/>
        <end position="273"/>
    </location>
</feature>
<dbReference type="PANTHER" id="PTHR11257:SF9">
    <property type="entry name" value="CHEMOSENSORY PROTEIN 13"/>
    <property type="match status" value="1"/>
</dbReference>
<evidence type="ECO:0000256" key="1">
    <source>
        <dbReference type="SAM" id="MobiDB-lite"/>
    </source>
</evidence>
<dbReference type="SUPFAM" id="SSF100910">
    <property type="entry name" value="Chemosensory protein Csp2"/>
    <property type="match status" value="1"/>
</dbReference>
<dbReference type="Gene3D" id="1.10.2080.10">
    <property type="entry name" value="Insect odorant-binding protein A10/Ejaculatory bulb-specific protein 3"/>
    <property type="match status" value="1"/>
</dbReference>
<dbReference type="InterPro" id="IPR036682">
    <property type="entry name" value="OS_D_A10/PebIII_sf"/>
</dbReference>
<dbReference type="PANTHER" id="PTHR11257">
    <property type="entry name" value="CHEMOSENSORY PROTEIN-RELATED"/>
    <property type="match status" value="1"/>
</dbReference>
<accession>A0A1W6GWJ3</accession>
<reference evidence="3" key="1">
    <citation type="submission" date="2017-04" db="EMBL/GenBank/DDBJ databases">
        <title>Identification of chemosensory protein genes in Galeruca daurica (Coleoptera: Chrysomelidae) and analysis of their expression profiles.</title>
        <authorList>
            <person name="Li L."/>
            <person name="Pang B.P."/>
        </authorList>
    </citation>
    <scope>NUCLEOTIDE SEQUENCE</scope>
</reference>
<protein>
    <submittedName>
        <fullName evidence="3">Chemosensory protein</fullName>
    </submittedName>
</protein>
<proteinExistence type="evidence at transcript level"/>
<name>A0A1W6GWJ3_9CUCU</name>
<dbReference type="EMBL" id="KY885480">
    <property type="protein sequence ID" value="ARM20146.1"/>
    <property type="molecule type" value="mRNA"/>
</dbReference>
<feature type="signal peptide" evidence="2">
    <location>
        <begin position="1"/>
        <end position="17"/>
    </location>
</feature>
<dbReference type="Pfam" id="PF03392">
    <property type="entry name" value="OS-D"/>
    <property type="match status" value="1"/>
</dbReference>
<sequence length="273" mass="30073">MVPLICILVALSGLVVSAPVPEQKEQYYTTKYDHVDIEMILSNRRLIYYYTACMLNKGPCSPEGLEFKRLIPDAIQTNCKRCTEKQKVGTVRAIKGLMKEYPKVWDQLKAEWDPDDIYVEKFLATHGNFPNINMISNRFDADEPSEPTQTSVSNSTESSSNDSSTTPNASSKPSSTTPRQSSTTSSTTLGIYYPPSLDPGTIPIANTIGQGIKATVSLGNNIVRKVIKDIETIGNTVVLTGAKIAENIGNSVIQTRNRIATVLREATRPQRKV</sequence>
<evidence type="ECO:0000313" key="3">
    <source>
        <dbReference type="EMBL" id="ARM20146.1"/>
    </source>
</evidence>
<gene>
    <name evidence="3" type="primary">CSP10</name>
</gene>
<feature type="compositionally biased region" description="Low complexity" evidence="1">
    <location>
        <begin position="148"/>
        <end position="188"/>
    </location>
</feature>
<organism evidence="3">
    <name type="scientific">Galeruca daurica</name>
    <dbReference type="NCBI Taxonomy" id="1651263"/>
    <lineage>
        <taxon>Eukaryota</taxon>
        <taxon>Metazoa</taxon>
        <taxon>Ecdysozoa</taxon>
        <taxon>Arthropoda</taxon>
        <taxon>Hexapoda</taxon>
        <taxon>Insecta</taxon>
        <taxon>Pterygota</taxon>
        <taxon>Neoptera</taxon>
        <taxon>Endopterygota</taxon>
        <taxon>Coleoptera</taxon>
        <taxon>Polyphaga</taxon>
        <taxon>Cucujiformia</taxon>
        <taxon>Chrysomeloidea</taxon>
        <taxon>Chrysomelidae</taxon>
        <taxon>Galerucinae</taxon>
        <taxon>Galerucites</taxon>
        <taxon>Galeruca</taxon>
    </lineage>
</organism>
<dbReference type="InterPro" id="IPR005055">
    <property type="entry name" value="A10/PebIII"/>
</dbReference>
<feature type="region of interest" description="Disordered" evidence="1">
    <location>
        <begin position="135"/>
        <end position="192"/>
    </location>
</feature>